<evidence type="ECO:0000313" key="12">
    <source>
        <dbReference type="Proteomes" id="UP001431217"/>
    </source>
</evidence>
<comment type="similarity">
    <text evidence="8">Belongs to the BamA family.</text>
</comment>
<dbReference type="InterPro" id="IPR000184">
    <property type="entry name" value="Bac_surfAg_D15"/>
</dbReference>
<evidence type="ECO:0000256" key="3">
    <source>
        <dbReference type="ARBA" id="ARBA00022692"/>
    </source>
</evidence>
<dbReference type="InterPro" id="IPR039910">
    <property type="entry name" value="D15-like"/>
</dbReference>
<evidence type="ECO:0000259" key="10">
    <source>
        <dbReference type="PROSITE" id="PS51779"/>
    </source>
</evidence>
<feature type="domain" description="POTRA" evidence="10">
    <location>
        <begin position="284"/>
        <end position="362"/>
    </location>
</feature>
<dbReference type="PANTHER" id="PTHR12815">
    <property type="entry name" value="SORTING AND ASSEMBLY MACHINERY SAMM50 PROTEIN FAMILY MEMBER"/>
    <property type="match status" value="1"/>
</dbReference>
<dbReference type="HAMAP" id="MF_01430">
    <property type="entry name" value="OM_assembly_BamA"/>
    <property type="match status" value="1"/>
</dbReference>
<dbReference type="EMBL" id="JAMBEP010000001">
    <property type="protein sequence ID" value="MCL1633161.1"/>
    <property type="molecule type" value="Genomic_DNA"/>
</dbReference>
<comment type="caution">
    <text evidence="11">The sequence shown here is derived from an EMBL/GenBank/DDBJ whole genome shotgun (WGS) entry which is preliminary data.</text>
</comment>
<dbReference type="PROSITE" id="PS51779">
    <property type="entry name" value="POTRA"/>
    <property type="match status" value="4"/>
</dbReference>
<dbReference type="InterPro" id="IPR010827">
    <property type="entry name" value="BamA/TamA_POTRA"/>
</dbReference>
<dbReference type="PIRSF" id="PIRSF006076">
    <property type="entry name" value="OM_assembly_OMP85"/>
    <property type="match status" value="1"/>
</dbReference>
<evidence type="ECO:0000256" key="7">
    <source>
        <dbReference type="ARBA" id="ARBA00023237"/>
    </source>
</evidence>
<keyword evidence="3 8" id="KW-0812">Transmembrane</keyword>
<dbReference type="RefSeq" id="WP_249469948.1">
    <property type="nucleotide sequence ID" value="NZ_JAMBEP010000001.1"/>
</dbReference>
<dbReference type="Gene3D" id="2.40.160.50">
    <property type="entry name" value="membrane protein fhac: a member of the omp85/tpsb transporter family"/>
    <property type="match status" value="1"/>
</dbReference>
<evidence type="ECO:0000256" key="8">
    <source>
        <dbReference type="HAMAP-Rule" id="MF_01430"/>
    </source>
</evidence>
<dbReference type="NCBIfam" id="TIGR03303">
    <property type="entry name" value="OM_YaeT"/>
    <property type="match status" value="1"/>
</dbReference>
<keyword evidence="2 8" id="KW-1134">Transmembrane beta strand</keyword>
<feature type="signal peptide" evidence="8">
    <location>
        <begin position="1"/>
        <end position="24"/>
    </location>
</feature>
<keyword evidence="7 8" id="KW-0998">Cell outer membrane</keyword>
<gene>
    <name evidence="8 11" type="primary">bamA</name>
    <name evidence="11" type="ORF">M2650_00650</name>
</gene>
<comment type="subunit">
    <text evidence="8">Part of the Bam complex.</text>
</comment>
<reference evidence="11 12" key="1">
    <citation type="submission" date="2022-05" db="EMBL/GenBank/DDBJ databases">
        <title>Luteimonas sp. SX5, whole genome shotgun sequencing project.</title>
        <authorList>
            <person name="Zhao G."/>
            <person name="Shen L."/>
        </authorList>
    </citation>
    <scope>NUCLEOTIDE SEQUENCE [LARGE SCALE GENOMIC DNA]</scope>
    <source>
        <strain evidence="11 12">SX5</strain>
    </source>
</reference>
<dbReference type="Pfam" id="PF07244">
    <property type="entry name" value="POTRA"/>
    <property type="match status" value="4"/>
</dbReference>
<dbReference type="Proteomes" id="UP001431217">
    <property type="component" value="Unassembled WGS sequence"/>
</dbReference>
<evidence type="ECO:0000256" key="5">
    <source>
        <dbReference type="ARBA" id="ARBA00022737"/>
    </source>
</evidence>
<feature type="chain" id="PRO_5044918290" description="Outer membrane protein assembly factor BamA" evidence="8">
    <location>
        <begin position="25"/>
        <end position="809"/>
    </location>
</feature>
<comment type="subcellular location">
    <subcellularLocation>
        <location evidence="8">Cell outer membrane</location>
    </subcellularLocation>
    <subcellularLocation>
        <location evidence="1">Membrane</location>
    </subcellularLocation>
</comment>
<evidence type="ECO:0000256" key="9">
    <source>
        <dbReference type="NCBIfam" id="TIGR03303"/>
    </source>
</evidence>
<feature type="domain" description="POTRA" evidence="10">
    <location>
        <begin position="110"/>
        <end position="190"/>
    </location>
</feature>
<evidence type="ECO:0000313" key="11">
    <source>
        <dbReference type="EMBL" id="MCL1633161.1"/>
    </source>
</evidence>
<dbReference type="PANTHER" id="PTHR12815:SF23">
    <property type="entry name" value="OUTER MEMBRANE PROTEIN ASSEMBLY FACTOR BAMA"/>
    <property type="match status" value="1"/>
</dbReference>
<organism evidence="11 12">
    <name type="scientific">Luteimonas galliterrae</name>
    <dbReference type="NCBI Taxonomy" id="2940486"/>
    <lineage>
        <taxon>Bacteria</taxon>
        <taxon>Pseudomonadati</taxon>
        <taxon>Pseudomonadota</taxon>
        <taxon>Gammaproteobacteria</taxon>
        <taxon>Lysobacterales</taxon>
        <taxon>Lysobacteraceae</taxon>
        <taxon>Luteimonas</taxon>
    </lineage>
</organism>
<dbReference type="InterPro" id="IPR023707">
    <property type="entry name" value="OM_assembly_BamA"/>
</dbReference>
<evidence type="ECO:0000256" key="2">
    <source>
        <dbReference type="ARBA" id="ARBA00022452"/>
    </source>
</evidence>
<proteinExistence type="inferred from homology"/>
<keyword evidence="12" id="KW-1185">Reference proteome</keyword>
<keyword evidence="5 8" id="KW-0677">Repeat</keyword>
<evidence type="ECO:0000256" key="4">
    <source>
        <dbReference type="ARBA" id="ARBA00022729"/>
    </source>
</evidence>
<feature type="domain" description="POTRA" evidence="10">
    <location>
        <begin position="42"/>
        <end position="109"/>
    </location>
</feature>
<sequence length="809" mass="90141" precursor="true">MTRSPTRRLLALALASALSAPAWAQFSATPQTSPVPQSADAFTVTDIRIDGLQRISAGTVFTYLPIERGDTIDQARSAAAIRALYKTGFFEDVSLGRQDGILVVTVVERPAINKLTFTGNKDIKTEDLMKGLKDIGLAEGETFDRMDLDGVTKELVRQYNNRGKYNVEVTPTVSKLDRNRVDVTVAIKEGKAAKIRHINLIGNELFPEEDIRESWESREHNWLSWYKRDDQYSREKLDGDFEKLDQWYLDRGYVDFSRDSAQVSISPDKRDMFVTAGITEGEQYKISDVKVSGDTVLPREQIDKMVYVKPGQIFSRRVLQATTDSITSVLGNIGYAFAQVNPVPDVNRENRTVGIDMQIVPGPRVNVRRIVFKGNTRTADEVLRRQMRQFEGAWYSQAAIDRSKIRLQQLGYFETVDIETPEVPGSSDQVDVVVNVKETTSGSFLFGVGYSQLSGITTSIQLTESNFLGNGNRVSVAAQRSSYQDRYDFSFMNPYFSDNGMALGYNLWWREFDYSDFNVAQYSSKSGAAQAIVSLPITEYDSVSGLLGIDSNEILVDRVFGSTPQEIIDYVDAVGHSTFHAWRAQIGFARDTRNNAIFPSSGTSQRIVLEATLPGSTVEYYKIEYDFSKFWPISQSLILNTRLDLGYGDSYGDDFTRTLPGGRVVTATGLPFFENFYAGGVSSQGRVRGYTDNTLGPRARSFFGTGFPQPIGGSVKTVGSLELYFPKLFDSNAARISAFLDFGNVYRDVDSFDASELRASTGIALLWRSPMGPISISYAFPLRDKPADPITGFPADETERLQFTFSGGL</sequence>
<evidence type="ECO:0000256" key="6">
    <source>
        <dbReference type="ARBA" id="ARBA00023136"/>
    </source>
</evidence>
<keyword evidence="6 8" id="KW-0472">Membrane</keyword>
<dbReference type="InterPro" id="IPR034746">
    <property type="entry name" value="POTRA"/>
</dbReference>
<comment type="function">
    <text evidence="8">Part of the outer membrane protein assembly complex, which is involved in assembly and insertion of beta-barrel proteins into the outer membrane.</text>
</comment>
<accession>A0ABT0ME62</accession>
<protein>
    <recommendedName>
        <fullName evidence="8 9">Outer membrane protein assembly factor BamA</fullName>
    </recommendedName>
</protein>
<feature type="domain" description="POTRA" evidence="10">
    <location>
        <begin position="365"/>
        <end position="439"/>
    </location>
</feature>
<dbReference type="Gene3D" id="3.10.20.310">
    <property type="entry name" value="membrane protein fhac"/>
    <property type="match status" value="5"/>
</dbReference>
<evidence type="ECO:0000256" key="1">
    <source>
        <dbReference type="ARBA" id="ARBA00004370"/>
    </source>
</evidence>
<dbReference type="Pfam" id="PF01103">
    <property type="entry name" value="Omp85"/>
    <property type="match status" value="1"/>
</dbReference>
<keyword evidence="4 8" id="KW-0732">Signal</keyword>
<name>A0ABT0ME62_9GAMM</name>